<dbReference type="AlphaFoldDB" id="A0A0F9WVL0"/>
<dbReference type="InterPro" id="IPR011042">
    <property type="entry name" value="6-blade_b-propeller_TolB-like"/>
</dbReference>
<protein>
    <recommendedName>
        <fullName evidence="1">SMP-30/Gluconolactonase/LRE-like region domain-containing protein</fullName>
    </recommendedName>
</protein>
<dbReference type="InterPro" id="IPR013658">
    <property type="entry name" value="SGL"/>
</dbReference>
<dbReference type="PANTHER" id="PTHR47572">
    <property type="entry name" value="LIPOPROTEIN-RELATED"/>
    <property type="match status" value="1"/>
</dbReference>
<dbReference type="InterPro" id="IPR051262">
    <property type="entry name" value="SMP-30/CGR1_Lactonase"/>
</dbReference>
<reference evidence="2" key="1">
    <citation type="journal article" date="2015" name="Nature">
        <title>Complex archaea that bridge the gap between prokaryotes and eukaryotes.</title>
        <authorList>
            <person name="Spang A."/>
            <person name="Saw J.H."/>
            <person name="Jorgensen S.L."/>
            <person name="Zaremba-Niedzwiedzka K."/>
            <person name="Martijn J."/>
            <person name="Lind A.E."/>
            <person name="van Eijk R."/>
            <person name="Schleper C."/>
            <person name="Guy L."/>
            <person name="Ettema T.J."/>
        </authorList>
    </citation>
    <scope>NUCLEOTIDE SEQUENCE</scope>
</reference>
<evidence type="ECO:0000313" key="2">
    <source>
        <dbReference type="EMBL" id="KKN82973.1"/>
    </source>
</evidence>
<dbReference type="Gene3D" id="2.120.10.30">
    <property type="entry name" value="TolB, C-terminal domain"/>
    <property type="match status" value="1"/>
</dbReference>
<dbReference type="Pfam" id="PF08450">
    <property type="entry name" value="SGL"/>
    <property type="match status" value="1"/>
</dbReference>
<dbReference type="SUPFAM" id="SSF63829">
    <property type="entry name" value="Calcium-dependent phosphotriesterase"/>
    <property type="match status" value="1"/>
</dbReference>
<evidence type="ECO:0000259" key="1">
    <source>
        <dbReference type="Pfam" id="PF08450"/>
    </source>
</evidence>
<dbReference type="PANTHER" id="PTHR47572:SF5">
    <property type="entry name" value="BLR2277 PROTEIN"/>
    <property type="match status" value="1"/>
</dbReference>
<proteinExistence type="predicted"/>
<comment type="caution">
    <text evidence="2">The sequence shown here is derived from an EMBL/GenBank/DDBJ whole genome shotgun (WGS) entry which is preliminary data.</text>
</comment>
<name>A0A0F9WVL0_9ZZZZ</name>
<accession>A0A0F9WVL0</accession>
<feature type="domain" description="SMP-30/Gluconolactonase/LRE-like region" evidence="1">
    <location>
        <begin position="14"/>
        <end position="257"/>
    </location>
</feature>
<dbReference type="EMBL" id="LAZR01000192">
    <property type="protein sequence ID" value="KKN82973.1"/>
    <property type="molecule type" value="Genomic_DNA"/>
</dbReference>
<organism evidence="2">
    <name type="scientific">marine sediment metagenome</name>
    <dbReference type="NCBI Taxonomy" id="412755"/>
    <lineage>
        <taxon>unclassified sequences</taxon>
        <taxon>metagenomes</taxon>
        <taxon>ecological metagenomes</taxon>
    </lineage>
</organism>
<gene>
    <name evidence="2" type="ORF">LCGC14_0303880</name>
</gene>
<sequence>MPTKVNILTDGLAFPEGPVFDPAGDLWCVELQGGGLIRWRDGEVERFTTGGAPNGAAVDRQGRIWFCDSGDDVNAIRRLLPGSGTVETICEYAGGRRISKPNDLAFDTAGNCIFTCPQYTPDQPPSFVCCLRPDGEATVIAEPFKFCNGLAFTDGDQTLIVAETQTSRLWKGPWDAAACQWLDPKPWADVSAPDDGPGGPDGIAFGADGVLYVAVYGGGQIRAVDADGAVVKTHDLPGRNPTNCAFDPAGKLGLVVTESENGLLLSLPNLGPGAPLFDGGRAWA</sequence>